<reference evidence="2 3" key="1">
    <citation type="journal article" date="2010" name="DNA Res.">
        <title>Bacterial lifestyle in a deep-sea hydrothermal vent chimney revealed by the genome sequence of the thermophilic bacterium Deferribacter desulfuricans SSM1.</title>
        <authorList>
            <person name="Takaki Y."/>
            <person name="Shimamura S."/>
            <person name="Nakagawa S."/>
            <person name="Fukuhara Y."/>
            <person name="Horikawa H."/>
            <person name="Ankai A."/>
            <person name="Harada T."/>
            <person name="Hosoyama A."/>
            <person name="Oguchi A."/>
            <person name="Fukui S."/>
            <person name="Fujita N."/>
            <person name="Takami H."/>
            <person name="Takai K."/>
        </authorList>
    </citation>
    <scope>NUCLEOTIDE SEQUENCE [LARGE SCALE GENOMIC DNA]</scope>
    <source>
        <strain evidence="3">DSM 14783 / JCM 11476 / NBRC 101012 / SSM1</strain>
    </source>
</reference>
<dbReference type="OrthoDB" id="9800462at2"/>
<dbReference type="KEGG" id="ddf:DEFDS_1476"/>
<sequence length="227" mass="27215">MKKWFILLIAFLLGCGAKTAPPDYLRVGENYFKSYVKTYLSGNKKLAEKYFDRALMQFQKSDDICNISRLYLKRFFVEEEINPNASSYIQSANYYATIGKCNQIEEVIEFYNLNKKIDLNRVNDDFYKHYIQFLEKGKYEGIVKIIDNYPDYVKSKVYRQIAEELKDKDKALSQKFIEKAYQLDKFNSYSLYLLLDLKLKYYFCKKYKKGYSNLEKRLNMLEKMIKK</sequence>
<name>D3PEB3_DEFDS</name>
<dbReference type="PROSITE" id="PS51257">
    <property type="entry name" value="PROKAR_LIPOPROTEIN"/>
    <property type="match status" value="1"/>
</dbReference>
<protein>
    <recommendedName>
        <fullName evidence="4">Outer membrane lipoprotein BamD-like domain-containing protein</fullName>
    </recommendedName>
</protein>
<feature type="signal peptide" evidence="1">
    <location>
        <begin position="1"/>
        <end position="19"/>
    </location>
</feature>
<dbReference type="AlphaFoldDB" id="D3PEB3"/>
<evidence type="ECO:0000313" key="2">
    <source>
        <dbReference type="EMBL" id="BAI80936.1"/>
    </source>
</evidence>
<dbReference type="HOGENOM" id="CLU_1238317_0_0_0"/>
<dbReference type="RefSeq" id="WP_013008182.1">
    <property type="nucleotide sequence ID" value="NC_013939.1"/>
</dbReference>
<evidence type="ECO:0008006" key="4">
    <source>
        <dbReference type="Google" id="ProtNLM"/>
    </source>
</evidence>
<proteinExistence type="predicted"/>
<organism evidence="2 3">
    <name type="scientific">Deferribacter desulfuricans (strain DSM 14783 / JCM 11476 / NBRC 101012 / SSM1)</name>
    <dbReference type="NCBI Taxonomy" id="639282"/>
    <lineage>
        <taxon>Bacteria</taxon>
        <taxon>Pseudomonadati</taxon>
        <taxon>Deferribacterota</taxon>
        <taxon>Deferribacteres</taxon>
        <taxon>Deferribacterales</taxon>
        <taxon>Deferribacteraceae</taxon>
        <taxon>Deferribacter</taxon>
    </lineage>
</organism>
<feature type="chain" id="PRO_5005670554" description="Outer membrane lipoprotein BamD-like domain-containing protein" evidence="1">
    <location>
        <begin position="20"/>
        <end position="227"/>
    </location>
</feature>
<dbReference type="STRING" id="639282.DEFDS_1476"/>
<gene>
    <name evidence="2" type="ordered locus">DEFDS_1476</name>
</gene>
<accession>D3PEB3</accession>
<dbReference type="eggNOG" id="ENOG5032AIT">
    <property type="taxonomic scope" value="Bacteria"/>
</dbReference>
<keyword evidence="3" id="KW-1185">Reference proteome</keyword>
<evidence type="ECO:0000313" key="3">
    <source>
        <dbReference type="Proteomes" id="UP000001520"/>
    </source>
</evidence>
<dbReference type="EMBL" id="AP011529">
    <property type="protein sequence ID" value="BAI80936.1"/>
    <property type="molecule type" value="Genomic_DNA"/>
</dbReference>
<keyword evidence="1" id="KW-0732">Signal</keyword>
<dbReference type="Proteomes" id="UP000001520">
    <property type="component" value="Chromosome"/>
</dbReference>
<evidence type="ECO:0000256" key="1">
    <source>
        <dbReference type="SAM" id="SignalP"/>
    </source>
</evidence>